<evidence type="ECO:0000256" key="2">
    <source>
        <dbReference type="ARBA" id="ARBA00007511"/>
    </source>
</evidence>
<evidence type="ECO:0000256" key="4">
    <source>
        <dbReference type="ARBA" id="ARBA00022989"/>
    </source>
</evidence>
<evidence type="ECO:0000256" key="6">
    <source>
        <dbReference type="SAM" id="Phobius"/>
    </source>
</evidence>
<gene>
    <name evidence="7" type="ORF">CI1B_53700</name>
</gene>
<keyword evidence="8" id="KW-1185">Reference proteome</keyword>
<evidence type="ECO:0000313" key="7">
    <source>
        <dbReference type="EMBL" id="VIO74596.1"/>
    </source>
</evidence>
<comment type="similarity">
    <text evidence="2">Belongs to the TerC family.</text>
</comment>
<feature type="transmembrane region" description="Helical" evidence="6">
    <location>
        <begin position="213"/>
        <end position="231"/>
    </location>
</feature>
<dbReference type="EMBL" id="CAADFC020000021">
    <property type="protein sequence ID" value="VIO74596.1"/>
    <property type="molecule type" value="Genomic_DNA"/>
</dbReference>
<feature type="transmembrane region" description="Helical" evidence="6">
    <location>
        <begin position="124"/>
        <end position="150"/>
    </location>
</feature>
<keyword evidence="5 6" id="KW-0472">Membrane</keyword>
<dbReference type="Proteomes" id="UP000328092">
    <property type="component" value="Unassembled WGS sequence"/>
</dbReference>
<feature type="transmembrane region" description="Helical" evidence="6">
    <location>
        <begin position="156"/>
        <end position="176"/>
    </location>
</feature>
<evidence type="ECO:0000256" key="5">
    <source>
        <dbReference type="ARBA" id="ARBA00023136"/>
    </source>
</evidence>
<reference evidence="7" key="1">
    <citation type="submission" date="2019-02" db="EMBL/GenBank/DDBJ databases">
        <authorList>
            <person name="Pothier F.J."/>
        </authorList>
    </citation>
    <scope>NUCLEOTIDE SEQUENCE</scope>
    <source>
        <strain evidence="7">CI-1B</strain>
    </source>
</reference>
<protein>
    <recommendedName>
        <fullName evidence="9">TerC family protein</fullName>
    </recommendedName>
</protein>
<accession>A0A508TK09</accession>
<dbReference type="InterPro" id="IPR005496">
    <property type="entry name" value="Integral_membrane_TerC"/>
</dbReference>
<evidence type="ECO:0000256" key="1">
    <source>
        <dbReference type="ARBA" id="ARBA00004141"/>
    </source>
</evidence>
<evidence type="ECO:0000313" key="8">
    <source>
        <dbReference type="Proteomes" id="UP000328092"/>
    </source>
</evidence>
<proteinExistence type="inferred from homology"/>
<name>A0A508TK09_9BRAD</name>
<keyword evidence="3 6" id="KW-0812">Transmembrane</keyword>
<organism evidence="7 8">
    <name type="scientific">Bradyrhizobium ivorense</name>
    <dbReference type="NCBI Taxonomy" id="2511166"/>
    <lineage>
        <taxon>Bacteria</taxon>
        <taxon>Pseudomonadati</taxon>
        <taxon>Pseudomonadota</taxon>
        <taxon>Alphaproteobacteria</taxon>
        <taxon>Hyphomicrobiales</taxon>
        <taxon>Nitrobacteraceae</taxon>
        <taxon>Bradyrhizobium</taxon>
    </lineage>
</organism>
<sequence>MQLIVSPEAWAALLTLTALEIVLGIDNVIFLSVLVSRIPPAQAKRARQIGLALALVFRILLLSVLVWLIGLTQPVITIKGMELSWRDIILIGGGLFLIAKATHEIHGEVEAREGEAGEQPSSSAFFWVIVQIIIIDLVFSLDSIITAIGMAQDIEIMIAAVVIACIIMYVSSGPVARFVAEHPTTKMLALAFLVLIGVALVADGFGVHIPRGYIYFAIAFSAAVEMFNVMARRNRRKAVR</sequence>
<evidence type="ECO:0000256" key="3">
    <source>
        <dbReference type="ARBA" id="ARBA00022692"/>
    </source>
</evidence>
<feature type="transmembrane region" description="Helical" evidence="6">
    <location>
        <begin position="188"/>
        <end position="207"/>
    </location>
</feature>
<dbReference type="GO" id="GO:0016020">
    <property type="term" value="C:membrane"/>
    <property type="evidence" value="ECO:0007669"/>
    <property type="project" value="UniProtKB-SubCell"/>
</dbReference>
<dbReference type="Pfam" id="PF03741">
    <property type="entry name" value="TerC"/>
    <property type="match status" value="1"/>
</dbReference>
<comment type="caution">
    <text evidence="7">The sequence shown here is derived from an EMBL/GenBank/DDBJ whole genome shotgun (WGS) entry which is preliminary data.</text>
</comment>
<comment type="subcellular location">
    <subcellularLocation>
        <location evidence="1">Membrane</location>
        <topology evidence="1">Multi-pass membrane protein</topology>
    </subcellularLocation>
</comment>
<feature type="transmembrane region" description="Helical" evidence="6">
    <location>
        <begin position="48"/>
        <end position="71"/>
    </location>
</feature>
<dbReference type="AlphaFoldDB" id="A0A508TK09"/>
<feature type="transmembrane region" description="Helical" evidence="6">
    <location>
        <begin position="12"/>
        <end position="36"/>
    </location>
</feature>
<dbReference type="PANTHER" id="PTHR30238:SF4">
    <property type="entry name" value="SLL1022 PROTEIN"/>
    <property type="match status" value="1"/>
</dbReference>
<dbReference type="PANTHER" id="PTHR30238">
    <property type="entry name" value="MEMBRANE BOUND PREDICTED REDOX MODULATOR"/>
    <property type="match status" value="1"/>
</dbReference>
<evidence type="ECO:0008006" key="9">
    <source>
        <dbReference type="Google" id="ProtNLM"/>
    </source>
</evidence>
<keyword evidence="4 6" id="KW-1133">Transmembrane helix</keyword>